<dbReference type="Pfam" id="PF01796">
    <property type="entry name" value="OB_ChsH2_C"/>
    <property type="match status" value="1"/>
</dbReference>
<sequence length="147" mass="16636">MSRAPLTKSRKFTEVQQRLSSEGAAIFVDREGKEALYVLSPYRIDYVHSYAEDSPFFLGLAEHRLRGSRCTGCAYVYGTPRGHCQFCGEPTEWVDLPLSGKVHSWTTCHFGSEAFLKETPYNLVLVEFEGVNSLLFSRLKDCGEKDI</sequence>
<dbReference type="PANTHER" id="PTHR34075:SF5">
    <property type="entry name" value="BLR3430 PROTEIN"/>
    <property type="match status" value="1"/>
</dbReference>
<dbReference type="InterPro" id="IPR022002">
    <property type="entry name" value="ChsH2_Znr"/>
</dbReference>
<name>T1CS90_9ZZZZ</name>
<evidence type="ECO:0000259" key="2">
    <source>
        <dbReference type="Pfam" id="PF12172"/>
    </source>
</evidence>
<evidence type="ECO:0000313" key="3">
    <source>
        <dbReference type="EMBL" id="EQD72165.1"/>
    </source>
</evidence>
<proteinExistence type="predicted"/>
<reference evidence="3" key="1">
    <citation type="submission" date="2013-08" db="EMBL/GenBank/DDBJ databases">
        <authorList>
            <person name="Mendez C."/>
            <person name="Richter M."/>
            <person name="Ferrer M."/>
            <person name="Sanchez J."/>
        </authorList>
    </citation>
    <scope>NUCLEOTIDE SEQUENCE</scope>
</reference>
<reference evidence="3" key="2">
    <citation type="journal article" date="2014" name="ISME J.">
        <title>Microbial stratification in low pH oxic and suboxic macroscopic growths along an acid mine drainage.</title>
        <authorList>
            <person name="Mendez-Garcia C."/>
            <person name="Mesa V."/>
            <person name="Sprenger R.R."/>
            <person name="Richter M."/>
            <person name="Diez M.S."/>
            <person name="Solano J."/>
            <person name="Bargiela R."/>
            <person name="Golyshina O.V."/>
            <person name="Manteca A."/>
            <person name="Ramos J.L."/>
            <person name="Gallego J.R."/>
            <person name="Llorente I."/>
            <person name="Martins Dos Santos V.A."/>
            <person name="Jensen O.N."/>
            <person name="Pelaez A.I."/>
            <person name="Sanchez J."/>
            <person name="Ferrer M."/>
        </authorList>
    </citation>
    <scope>NUCLEOTIDE SEQUENCE</scope>
</reference>
<accession>T1CS90</accession>
<dbReference type="InterPro" id="IPR012340">
    <property type="entry name" value="NA-bd_OB-fold"/>
</dbReference>
<organism evidence="3">
    <name type="scientific">mine drainage metagenome</name>
    <dbReference type="NCBI Taxonomy" id="410659"/>
    <lineage>
        <taxon>unclassified sequences</taxon>
        <taxon>metagenomes</taxon>
        <taxon>ecological metagenomes</taxon>
    </lineage>
</organism>
<dbReference type="InterPro" id="IPR002878">
    <property type="entry name" value="ChsH2_C"/>
</dbReference>
<feature type="non-terminal residue" evidence="3">
    <location>
        <position position="147"/>
    </location>
</feature>
<protein>
    <submittedName>
        <fullName evidence="3">Protein containing DUF35</fullName>
    </submittedName>
</protein>
<gene>
    <name evidence="3" type="ORF">B1B_03978</name>
</gene>
<dbReference type="PANTHER" id="PTHR34075">
    <property type="entry name" value="BLR3430 PROTEIN"/>
    <property type="match status" value="1"/>
</dbReference>
<feature type="domain" description="ChsH2 rubredoxin-like zinc ribbon" evidence="2">
    <location>
        <begin position="59"/>
        <end position="89"/>
    </location>
</feature>
<comment type="caution">
    <text evidence="3">The sequence shown here is derived from an EMBL/GenBank/DDBJ whole genome shotgun (WGS) entry which is preliminary data.</text>
</comment>
<dbReference type="SUPFAM" id="SSF50249">
    <property type="entry name" value="Nucleic acid-binding proteins"/>
    <property type="match status" value="1"/>
</dbReference>
<evidence type="ECO:0000259" key="1">
    <source>
        <dbReference type="Pfam" id="PF01796"/>
    </source>
</evidence>
<dbReference type="EMBL" id="AUZY01002478">
    <property type="protein sequence ID" value="EQD72165.1"/>
    <property type="molecule type" value="Genomic_DNA"/>
</dbReference>
<feature type="domain" description="ChsH2 C-terminal OB-fold" evidence="1">
    <location>
        <begin position="93"/>
        <end position="145"/>
    </location>
</feature>
<dbReference type="Gene3D" id="6.10.30.10">
    <property type="match status" value="1"/>
</dbReference>
<dbReference type="InterPro" id="IPR052513">
    <property type="entry name" value="Thioester_dehydratase-like"/>
</dbReference>
<dbReference type="AlphaFoldDB" id="T1CS90"/>
<dbReference type="Pfam" id="PF12172">
    <property type="entry name" value="zf-ChsH2"/>
    <property type="match status" value="1"/>
</dbReference>